<keyword evidence="12" id="KW-0282">Flagellum</keyword>
<organism evidence="12 13">
    <name type="scientific">Pseudogulbenkiania ferrooxidans 2002</name>
    <dbReference type="NCBI Taxonomy" id="279714"/>
    <lineage>
        <taxon>Bacteria</taxon>
        <taxon>Pseudomonadati</taxon>
        <taxon>Pseudomonadota</taxon>
        <taxon>Betaproteobacteria</taxon>
        <taxon>Neisseriales</taxon>
        <taxon>Chromobacteriaceae</taxon>
        <taxon>Pseudogulbenkiania</taxon>
    </lineage>
</organism>
<dbReference type="GO" id="GO:0005829">
    <property type="term" value="C:cytosol"/>
    <property type="evidence" value="ECO:0007669"/>
    <property type="project" value="TreeGrafter"/>
</dbReference>
<reference evidence="12 13" key="1">
    <citation type="submission" date="2009-02" db="EMBL/GenBank/DDBJ databases">
        <title>Sequencing of the draft genome and assembly of Lutiella nitroferrum 2002.</title>
        <authorList>
            <consortium name="US DOE Joint Genome Institute (JGI-PGF)"/>
            <person name="Lucas S."/>
            <person name="Copeland A."/>
            <person name="Lapidus A."/>
            <person name="Glavina del Rio T."/>
            <person name="Tice H."/>
            <person name="Bruce D."/>
            <person name="Goodwin L."/>
            <person name="Pitluck S."/>
            <person name="Larimer F."/>
            <person name="Land M.L."/>
            <person name="Hauser L."/>
            <person name="Coates J.D."/>
        </authorList>
    </citation>
    <scope>NUCLEOTIDE SEQUENCE [LARGE SCALE GENOMIC DNA]</scope>
    <source>
        <strain evidence="12 13">2002</strain>
    </source>
</reference>
<dbReference type="Proteomes" id="UP000003165">
    <property type="component" value="Unassembled WGS sequence"/>
</dbReference>
<dbReference type="AlphaFoldDB" id="B9Z799"/>
<dbReference type="InterPro" id="IPR018035">
    <property type="entry name" value="Flagellar_FliH/T3SS_HrpE"/>
</dbReference>
<name>B9Z799_9NEIS</name>
<dbReference type="GO" id="GO:0015031">
    <property type="term" value="P:protein transport"/>
    <property type="evidence" value="ECO:0007669"/>
    <property type="project" value="UniProtKB-KW"/>
</dbReference>
<evidence type="ECO:0000256" key="9">
    <source>
        <dbReference type="ARBA" id="ARBA00023225"/>
    </source>
</evidence>
<evidence type="ECO:0000256" key="8">
    <source>
        <dbReference type="ARBA" id="ARBA00022927"/>
    </source>
</evidence>
<evidence type="ECO:0000256" key="3">
    <source>
        <dbReference type="ARBA" id="ARBA00006602"/>
    </source>
</evidence>
<gene>
    <name evidence="12" type="ORF">FuraDRAFT_3235</name>
</gene>
<evidence type="ECO:0000256" key="1">
    <source>
        <dbReference type="ARBA" id="ARBA00003041"/>
    </source>
</evidence>
<keyword evidence="12" id="KW-0969">Cilium</keyword>
<feature type="domain" description="Flagellar assembly protein FliH/Type III secretion system HrpE" evidence="11">
    <location>
        <begin position="122"/>
        <end position="244"/>
    </location>
</feature>
<evidence type="ECO:0000313" key="12">
    <source>
        <dbReference type="EMBL" id="EEG07414.1"/>
    </source>
</evidence>
<feature type="compositionally biased region" description="Acidic residues" evidence="10">
    <location>
        <begin position="37"/>
        <end position="69"/>
    </location>
</feature>
<keyword evidence="12" id="KW-0966">Cell projection</keyword>
<dbReference type="InterPro" id="IPR051472">
    <property type="entry name" value="T3SS_Stator/FliH"/>
</dbReference>
<keyword evidence="9" id="KW-1006">Bacterial flagellum protein export</keyword>
<keyword evidence="6" id="KW-0963">Cytoplasm</keyword>
<dbReference type="GO" id="GO:0044781">
    <property type="term" value="P:bacterial-type flagellum organization"/>
    <property type="evidence" value="ECO:0007669"/>
    <property type="project" value="UniProtKB-KW"/>
</dbReference>
<keyword evidence="7" id="KW-1005">Bacterial flagellum biogenesis</keyword>
<protein>
    <recommendedName>
        <fullName evidence="4">Flagellar assembly protein FliH</fullName>
    </recommendedName>
</protein>
<dbReference type="PANTHER" id="PTHR34982">
    <property type="entry name" value="YOP PROTEINS TRANSLOCATION PROTEIN L"/>
    <property type="match status" value="1"/>
</dbReference>
<feature type="region of interest" description="Disordered" evidence="10">
    <location>
        <begin position="1"/>
        <end position="73"/>
    </location>
</feature>
<dbReference type="GO" id="GO:0071973">
    <property type="term" value="P:bacterial-type flagellum-dependent cell motility"/>
    <property type="evidence" value="ECO:0007669"/>
    <property type="project" value="InterPro"/>
</dbReference>
<evidence type="ECO:0000256" key="4">
    <source>
        <dbReference type="ARBA" id="ARBA00016507"/>
    </source>
</evidence>
<keyword evidence="5" id="KW-0813">Transport</keyword>
<keyword evidence="13" id="KW-1185">Reference proteome</keyword>
<evidence type="ECO:0000256" key="10">
    <source>
        <dbReference type="SAM" id="MobiDB-lite"/>
    </source>
</evidence>
<evidence type="ECO:0000313" key="13">
    <source>
        <dbReference type="Proteomes" id="UP000003165"/>
    </source>
</evidence>
<dbReference type="InterPro" id="IPR000563">
    <property type="entry name" value="Flag_FliH"/>
</dbReference>
<sequence>MKASSSNTIIPGEQVTEWRTWSPASFQEEAPSPLDGSEGEADPVASEEEALLTGDDPDPVAEGEADPADEVPASSYPTAAELEAIHQEAWQTGHEAGLAEGRQQGHAEALAEASTAFARHWEPLQALADQFAEGLNRIEADMAHDLLSFSVGLAERLVAAHLACDPCAIESLLRQAMSDLPASLGQARLRVNPADLEVARTFLQQETPETVWQWLADPSIARGGCIIDTAQLRLDLTLAARLEALKSALGLEPSANDSPAA</sequence>
<dbReference type="eggNOG" id="COG1317">
    <property type="taxonomic scope" value="Bacteria"/>
</dbReference>
<evidence type="ECO:0000259" key="11">
    <source>
        <dbReference type="Pfam" id="PF02108"/>
    </source>
</evidence>
<evidence type="ECO:0000256" key="7">
    <source>
        <dbReference type="ARBA" id="ARBA00022795"/>
    </source>
</evidence>
<dbReference type="EMBL" id="ACIS01000009">
    <property type="protein sequence ID" value="EEG07414.1"/>
    <property type="molecule type" value="Genomic_DNA"/>
</dbReference>
<evidence type="ECO:0000256" key="5">
    <source>
        <dbReference type="ARBA" id="ARBA00022448"/>
    </source>
</evidence>
<comment type="subcellular location">
    <subcellularLocation>
        <location evidence="2">Cytoplasm</location>
    </subcellularLocation>
</comment>
<comment type="caution">
    <text evidence="12">The sequence shown here is derived from an EMBL/GenBank/DDBJ whole genome shotgun (WGS) entry which is preliminary data.</text>
</comment>
<dbReference type="GO" id="GO:0003774">
    <property type="term" value="F:cytoskeletal motor activity"/>
    <property type="evidence" value="ECO:0007669"/>
    <property type="project" value="InterPro"/>
</dbReference>
<evidence type="ECO:0000256" key="2">
    <source>
        <dbReference type="ARBA" id="ARBA00004496"/>
    </source>
</evidence>
<evidence type="ECO:0000256" key="6">
    <source>
        <dbReference type="ARBA" id="ARBA00022490"/>
    </source>
</evidence>
<dbReference type="RefSeq" id="WP_008955254.1">
    <property type="nucleotide sequence ID" value="NZ_ACIS01000009.1"/>
</dbReference>
<dbReference type="PANTHER" id="PTHR34982:SF1">
    <property type="entry name" value="FLAGELLAR ASSEMBLY PROTEIN FLIH"/>
    <property type="match status" value="1"/>
</dbReference>
<proteinExistence type="inferred from homology"/>
<dbReference type="GO" id="GO:0009288">
    <property type="term" value="C:bacterial-type flagellum"/>
    <property type="evidence" value="ECO:0007669"/>
    <property type="project" value="InterPro"/>
</dbReference>
<comment type="similarity">
    <text evidence="3">Belongs to the FliH family.</text>
</comment>
<keyword evidence="8" id="KW-0653">Protein transport</keyword>
<comment type="function">
    <text evidence="1">Needed for flagellar regrowth and assembly.</text>
</comment>
<dbReference type="PRINTS" id="PR01003">
    <property type="entry name" value="FLGFLIH"/>
</dbReference>
<accession>B9Z799</accession>
<dbReference type="Pfam" id="PF02108">
    <property type="entry name" value="FliH"/>
    <property type="match status" value="1"/>
</dbReference>